<dbReference type="EMBL" id="NCDQ01000555">
    <property type="protein sequence ID" value="OYW98065.1"/>
    <property type="molecule type" value="Genomic_DNA"/>
</dbReference>
<accession>A0A258CRH1</accession>
<comment type="caution">
    <text evidence="1">The sequence shown here is derived from an EMBL/GenBank/DDBJ whole genome shotgun (WGS) entry which is preliminary data.</text>
</comment>
<gene>
    <name evidence="1" type="ORF">B7Z12_20520</name>
</gene>
<evidence type="ECO:0000313" key="2">
    <source>
        <dbReference type="Proteomes" id="UP000215616"/>
    </source>
</evidence>
<reference evidence="1 2" key="1">
    <citation type="submission" date="2017-03" db="EMBL/GenBank/DDBJ databases">
        <title>Lifting the veil on microbial sulfur biogeochemistry in mining wastewaters.</title>
        <authorList>
            <person name="Kantor R.S."/>
            <person name="Colenbrander Nelson T."/>
            <person name="Marshall S."/>
            <person name="Bennett D."/>
            <person name="Apte S."/>
            <person name="Camacho D."/>
            <person name="Thomas B.C."/>
            <person name="Warren L.A."/>
            <person name="Banfield J.F."/>
        </authorList>
    </citation>
    <scope>NUCLEOTIDE SEQUENCE [LARGE SCALE GENOMIC DNA]</scope>
    <source>
        <strain evidence="1">32-67-7</strain>
    </source>
</reference>
<protein>
    <recommendedName>
        <fullName evidence="3">DUF2274 domain-containing protein</fullName>
    </recommendedName>
</protein>
<dbReference type="Proteomes" id="UP000215616">
    <property type="component" value="Unassembled WGS sequence"/>
</dbReference>
<evidence type="ECO:0000313" key="1">
    <source>
        <dbReference type="EMBL" id="OYW98065.1"/>
    </source>
</evidence>
<dbReference type="Pfam" id="PF10038">
    <property type="entry name" value="DUF2274"/>
    <property type="match status" value="1"/>
</dbReference>
<name>A0A258CRH1_CAUVI</name>
<dbReference type="InterPro" id="IPR018733">
    <property type="entry name" value="DUF2274"/>
</dbReference>
<proteinExistence type="predicted"/>
<sequence>MARETKTTLALPKIDLEEKALDVRLRLKGKAAVDLADYQRAYAQTNGHAVELDHLAAHILAAFIDADRGFQAWRRSNLAPGARS</sequence>
<dbReference type="AlphaFoldDB" id="A0A258CRH1"/>
<organism evidence="1 2">
    <name type="scientific">Caulobacter vibrioides</name>
    <name type="common">Caulobacter crescentus</name>
    <dbReference type="NCBI Taxonomy" id="155892"/>
    <lineage>
        <taxon>Bacteria</taxon>
        <taxon>Pseudomonadati</taxon>
        <taxon>Pseudomonadota</taxon>
        <taxon>Alphaproteobacteria</taxon>
        <taxon>Caulobacterales</taxon>
        <taxon>Caulobacteraceae</taxon>
        <taxon>Caulobacter</taxon>
    </lineage>
</organism>
<evidence type="ECO:0008006" key="3">
    <source>
        <dbReference type="Google" id="ProtNLM"/>
    </source>
</evidence>